<proteinExistence type="inferred from homology"/>
<evidence type="ECO:0000313" key="4">
    <source>
        <dbReference type="Proteomes" id="UP000551127"/>
    </source>
</evidence>
<keyword evidence="1" id="KW-0811">Translocation</keyword>
<dbReference type="SMART" id="SM00577">
    <property type="entry name" value="CPDc"/>
    <property type="match status" value="1"/>
</dbReference>
<accession>A0A7K4YJ14</accession>
<dbReference type="InterPro" id="IPR050365">
    <property type="entry name" value="TIM50"/>
</dbReference>
<dbReference type="SUPFAM" id="SSF56784">
    <property type="entry name" value="HAD-like"/>
    <property type="match status" value="1"/>
</dbReference>
<organism evidence="3 4">
    <name type="scientific">Bucorvus abyssinicus</name>
    <name type="common">Northern ground-hornbill</name>
    <name type="synonym">Abyssinian ground-hornbill</name>
    <dbReference type="NCBI Taxonomy" id="153643"/>
    <lineage>
        <taxon>Eukaryota</taxon>
        <taxon>Metazoa</taxon>
        <taxon>Chordata</taxon>
        <taxon>Craniata</taxon>
        <taxon>Vertebrata</taxon>
        <taxon>Euteleostomi</taxon>
        <taxon>Archelosauria</taxon>
        <taxon>Archosauria</taxon>
        <taxon>Dinosauria</taxon>
        <taxon>Saurischia</taxon>
        <taxon>Theropoda</taxon>
        <taxon>Coelurosauria</taxon>
        <taxon>Aves</taxon>
        <taxon>Neognathae</taxon>
        <taxon>Neoaves</taxon>
        <taxon>Telluraves</taxon>
        <taxon>Coraciimorphae</taxon>
        <taxon>Bucerotiformes</taxon>
        <taxon>Bucorvidae</taxon>
        <taxon>Bucorvus</taxon>
    </lineage>
</organism>
<sequence length="114" mass="12739">FIFTTMKQDYARKVLDVLDPKKKLIRHCLSQQDCLCAQGCYWKDLARLGRDPAKTVALDHTIQGIPAQAANWIPVPMWRGDLGDEELLRLIPLLGQLSWAVRSREGAAGGGRVP</sequence>
<comment type="subcellular location">
    <subcellularLocation>
        <location evidence="1">Mitochondrion inner membrane</location>
        <topology evidence="1">Single-pass membrane protein</topology>
    </subcellularLocation>
</comment>
<gene>
    <name evidence="3" type="primary">Ctdspl2_2</name>
    <name evidence="3" type="ORF">BUCABY_R15654</name>
</gene>
<keyword evidence="1" id="KW-0653">Protein transport</keyword>
<protein>
    <recommendedName>
        <fullName evidence="1">Mitochondrial import inner membrane translocase subunit TIM50</fullName>
    </recommendedName>
</protein>
<comment type="function">
    <text evidence="1">Essential component of the TIM23 complex, a complex that mediates the translocation of transit peptide-containing proteins across the mitochondrial inner membrane.</text>
</comment>
<evidence type="ECO:0000259" key="2">
    <source>
        <dbReference type="PROSITE" id="PS50969"/>
    </source>
</evidence>
<comment type="subunit">
    <text evidence="1">Component of the TIM23 complex.</text>
</comment>
<dbReference type="OrthoDB" id="277011at2759"/>
<dbReference type="AlphaFoldDB" id="A0A7K4YJ14"/>
<dbReference type="GO" id="GO:0015031">
    <property type="term" value="P:protein transport"/>
    <property type="evidence" value="ECO:0007669"/>
    <property type="project" value="UniProtKB-KW"/>
</dbReference>
<keyword evidence="1" id="KW-0496">Mitochondrion</keyword>
<evidence type="ECO:0000256" key="1">
    <source>
        <dbReference type="RuleBase" id="RU365079"/>
    </source>
</evidence>
<dbReference type="Gene3D" id="3.40.50.1000">
    <property type="entry name" value="HAD superfamily/HAD-like"/>
    <property type="match status" value="1"/>
</dbReference>
<dbReference type="InterPro" id="IPR023214">
    <property type="entry name" value="HAD_sf"/>
</dbReference>
<dbReference type="Proteomes" id="UP000551127">
    <property type="component" value="Unassembled WGS sequence"/>
</dbReference>
<dbReference type="Pfam" id="PF03031">
    <property type="entry name" value="NIF"/>
    <property type="match status" value="1"/>
</dbReference>
<keyword evidence="4" id="KW-1185">Reference proteome</keyword>
<keyword evidence="1" id="KW-0809">Transit peptide</keyword>
<dbReference type="PROSITE" id="PS50969">
    <property type="entry name" value="FCP1"/>
    <property type="match status" value="1"/>
</dbReference>
<evidence type="ECO:0000313" key="3">
    <source>
        <dbReference type="EMBL" id="NWR58944.1"/>
    </source>
</evidence>
<name>A0A7K4YJ14_BUCAB</name>
<keyword evidence="1" id="KW-0813">Transport</keyword>
<reference evidence="3 4" key="1">
    <citation type="submission" date="2019-09" db="EMBL/GenBank/DDBJ databases">
        <title>Bird 10,000 Genomes (B10K) Project - Family phase.</title>
        <authorList>
            <person name="Zhang G."/>
        </authorList>
    </citation>
    <scope>NUCLEOTIDE SEQUENCE [LARGE SCALE GENOMIC DNA]</scope>
    <source>
        <strain evidence="3">B10K-DU-012-80</strain>
    </source>
</reference>
<dbReference type="InterPro" id="IPR036412">
    <property type="entry name" value="HAD-like_sf"/>
</dbReference>
<feature type="domain" description="FCP1 homology" evidence="2">
    <location>
        <begin position="1"/>
        <end position="97"/>
    </location>
</feature>
<dbReference type="PANTHER" id="PTHR12210">
    <property type="entry name" value="DULLARD PROTEIN PHOSPHATASE"/>
    <property type="match status" value="1"/>
</dbReference>
<dbReference type="InterPro" id="IPR004274">
    <property type="entry name" value="FCP1_dom"/>
</dbReference>
<dbReference type="EMBL" id="VYZL01002114">
    <property type="protein sequence ID" value="NWR58944.1"/>
    <property type="molecule type" value="Genomic_DNA"/>
</dbReference>
<feature type="non-terminal residue" evidence="3">
    <location>
        <position position="1"/>
    </location>
</feature>
<dbReference type="GO" id="GO:0005744">
    <property type="term" value="C:TIM23 mitochondrial import inner membrane translocase complex"/>
    <property type="evidence" value="ECO:0007669"/>
    <property type="project" value="UniProtKB-UniRule"/>
</dbReference>
<comment type="similarity">
    <text evidence="1">Belongs to the TIM50 family.</text>
</comment>
<feature type="non-terminal residue" evidence="3">
    <location>
        <position position="114"/>
    </location>
</feature>
<comment type="caution">
    <text evidence="3">The sequence shown here is derived from an EMBL/GenBank/DDBJ whole genome shotgun (WGS) entry which is preliminary data.</text>
</comment>